<keyword evidence="2 6" id="KW-0808">Transferase</keyword>
<dbReference type="PANTHER" id="PTHR18919:SF161">
    <property type="entry name" value="ACETYL-COA ACETYLTRANSFERASE 2"/>
    <property type="match status" value="1"/>
</dbReference>
<evidence type="ECO:0000256" key="2">
    <source>
        <dbReference type="ARBA" id="ARBA00022679"/>
    </source>
</evidence>
<keyword evidence="10" id="KW-1185">Reference proteome</keyword>
<dbReference type="InterPro" id="IPR002155">
    <property type="entry name" value="Thiolase"/>
</dbReference>
<dbReference type="InterPro" id="IPR020616">
    <property type="entry name" value="Thiolase_N"/>
</dbReference>
<evidence type="ECO:0000313" key="10">
    <source>
        <dbReference type="Proteomes" id="UP000663760"/>
    </source>
</evidence>
<name>A0A7I8LCX7_SPIIN</name>
<feature type="domain" description="Thiolase C-terminal" evidence="8">
    <location>
        <begin position="277"/>
        <end position="397"/>
    </location>
</feature>
<dbReference type="NCBIfam" id="TIGR01930">
    <property type="entry name" value="AcCoA-C-Actrans"/>
    <property type="match status" value="1"/>
</dbReference>
<feature type="active site" description="Proton acceptor" evidence="5">
    <location>
        <position position="385"/>
    </location>
</feature>
<dbReference type="AlphaFoldDB" id="A0A7I8LCX7"/>
<evidence type="ECO:0000256" key="3">
    <source>
        <dbReference type="ARBA" id="ARBA00023315"/>
    </source>
</evidence>
<evidence type="ECO:0000256" key="1">
    <source>
        <dbReference type="ARBA" id="ARBA00010982"/>
    </source>
</evidence>
<dbReference type="PROSITE" id="PS00099">
    <property type="entry name" value="THIOLASE_3"/>
    <property type="match status" value="1"/>
</dbReference>
<evidence type="ECO:0000256" key="6">
    <source>
        <dbReference type="RuleBase" id="RU003557"/>
    </source>
</evidence>
<accession>A0A7I8LCX7</accession>
<feature type="active site" description="Acyl-thioester intermediate" evidence="5">
    <location>
        <position position="93"/>
    </location>
</feature>
<dbReference type="GO" id="GO:0006635">
    <property type="term" value="P:fatty acid beta-oxidation"/>
    <property type="evidence" value="ECO:0007669"/>
    <property type="project" value="TreeGrafter"/>
</dbReference>
<dbReference type="PANTHER" id="PTHR18919">
    <property type="entry name" value="ACETYL-COA C-ACYLTRANSFERASE"/>
    <property type="match status" value="1"/>
</dbReference>
<evidence type="ECO:0000256" key="5">
    <source>
        <dbReference type="PIRSR" id="PIRSR000429-1"/>
    </source>
</evidence>
<keyword evidence="3 6" id="KW-0012">Acyltransferase</keyword>
<dbReference type="Proteomes" id="UP000663760">
    <property type="component" value="Chromosome 13"/>
</dbReference>
<dbReference type="PROSITE" id="PS00737">
    <property type="entry name" value="THIOLASE_2"/>
    <property type="match status" value="1"/>
</dbReference>
<gene>
    <name evidence="9" type="ORF">SI8410_13017823</name>
</gene>
<evidence type="ECO:0000313" key="9">
    <source>
        <dbReference type="EMBL" id="CAA7407145.1"/>
    </source>
</evidence>
<dbReference type="EMBL" id="LR746276">
    <property type="protein sequence ID" value="CAA7407145.1"/>
    <property type="molecule type" value="Genomic_DNA"/>
</dbReference>
<evidence type="ECO:0000256" key="4">
    <source>
        <dbReference type="ARBA" id="ARBA00052235"/>
    </source>
</evidence>
<evidence type="ECO:0000259" key="8">
    <source>
        <dbReference type="Pfam" id="PF02803"/>
    </source>
</evidence>
<dbReference type="SUPFAM" id="SSF53901">
    <property type="entry name" value="Thiolase-like"/>
    <property type="match status" value="2"/>
</dbReference>
<dbReference type="InterPro" id="IPR020613">
    <property type="entry name" value="Thiolase_CS"/>
</dbReference>
<evidence type="ECO:0000259" key="7">
    <source>
        <dbReference type="Pfam" id="PF00108"/>
    </source>
</evidence>
<proteinExistence type="inferred from homology"/>
<comment type="catalytic activity">
    <reaction evidence="4">
        <text>2 acetyl-CoA = acetoacetyl-CoA + CoA</text>
        <dbReference type="Rhea" id="RHEA:21036"/>
        <dbReference type="ChEBI" id="CHEBI:57286"/>
        <dbReference type="ChEBI" id="CHEBI:57287"/>
        <dbReference type="ChEBI" id="CHEBI:57288"/>
        <dbReference type="EC" id="2.3.1.9"/>
    </reaction>
    <physiologicalReaction direction="left-to-right" evidence="4">
        <dbReference type="Rhea" id="RHEA:21037"/>
    </physiologicalReaction>
</comment>
<dbReference type="InterPro" id="IPR020610">
    <property type="entry name" value="Thiolase_AS"/>
</dbReference>
<organism evidence="9 10">
    <name type="scientific">Spirodela intermedia</name>
    <name type="common">Intermediate duckweed</name>
    <dbReference type="NCBI Taxonomy" id="51605"/>
    <lineage>
        <taxon>Eukaryota</taxon>
        <taxon>Viridiplantae</taxon>
        <taxon>Streptophyta</taxon>
        <taxon>Embryophyta</taxon>
        <taxon>Tracheophyta</taxon>
        <taxon>Spermatophyta</taxon>
        <taxon>Magnoliopsida</taxon>
        <taxon>Liliopsida</taxon>
        <taxon>Araceae</taxon>
        <taxon>Lemnoideae</taxon>
        <taxon>Spirodela</taxon>
    </lineage>
</organism>
<comment type="similarity">
    <text evidence="1 6">Belongs to the thiolase-like superfamily. Thiolase family.</text>
</comment>
<dbReference type="InterPro" id="IPR016039">
    <property type="entry name" value="Thiolase-like"/>
</dbReference>
<reference evidence="9" key="1">
    <citation type="submission" date="2020-02" db="EMBL/GenBank/DDBJ databases">
        <authorList>
            <person name="Scholz U."/>
            <person name="Mascher M."/>
            <person name="Fiebig A."/>
        </authorList>
    </citation>
    <scope>NUCLEOTIDE SEQUENCE</scope>
</reference>
<dbReference type="GO" id="GO:0005739">
    <property type="term" value="C:mitochondrion"/>
    <property type="evidence" value="ECO:0007669"/>
    <property type="project" value="TreeGrafter"/>
</dbReference>
<dbReference type="PIRSF" id="PIRSF000429">
    <property type="entry name" value="Ac-CoA_Ac_transf"/>
    <property type="match status" value="1"/>
</dbReference>
<dbReference type="Pfam" id="PF00108">
    <property type="entry name" value="Thiolase_N"/>
    <property type="match status" value="1"/>
</dbReference>
<dbReference type="InterPro" id="IPR020617">
    <property type="entry name" value="Thiolase_C"/>
</dbReference>
<protein>
    <submittedName>
        <fullName evidence="9">Uncharacterized protein</fullName>
    </submittedName>
</protein>
<dbReference type="Gene3D" id="3.40.47.10">
    <property type="match status" value="1"/>
</dbReference>
<dbReference type="CDD" id="cd00751">
    <property type="entry name" value="thiolase"/>
    <property type="match status" value="1"/>
</dbReference>
<dbReference type="Pfam" id="PF02803">
    <property type="entry name" value="Thiolase_C"/>
    <property type="match status" value="1"/>
</dbReference>
<feature type="domain" description="Thiolase N-terminal" evidence="7">
    <location>
        <begin position="9"/>
        <end position="269"/>
    </location>
</feature>
<dbReference type="GO" id="GO:0003985">
    <property type="term" value="F:acetyl-CoA C-acetyltransferase activity"/>
    <property type="evidence" value="ECO:0007669"/>
    <property type="project" value="UniProtKB-EC"/>
</dbReference>
<dbReference type="OrthoDB" id="5404651at2759"/>
<dbReference type="FunFam" id="3.40.47.10:FF:000007">
    <property type="entry name" value="acetyl-CoA acetyltransferase, mitochondrial"/>
    <property type="match status" value="1"/>
</dbReference>
<sequence length="399" mass="41467">MAPDKPRDVCIVGVARTPMGAFLGSLSSLPATRLGSIVIESALKRANVSPELVQEVIFGNVLSANLGQAPARQAALGAGIPSSVVCTTVNKVCASGMKATMLAAQSIQLGINDVVVAGGMESMSNAPKYLPEARKGSRYGHDTIVDGLLKDGLWDVYNNYAMGMCAELCSDLHSIIREEQDIYAIQSNERGIAAQNGGSFSWEIVPVEVPGGRGKPSTIVDKDESLQKFDPEKLRKLRPSFKENGGTVTAGNASSLSDGAAALVLVSEEKARELGLHVIAKIKGYADAAQNPELFTTAPALAIPKALSNAGLKASQIDYYEINEAFAVVSLANQKLLGLPSEKLNVHGGAVSLGHPLGCSGARILVTLLGVLKHRNGKLGVAGVCNGGGGASALVLELM</sequence>
<feature type="active site" description="Proton acceptor" evidence="5">
    <location>
        <position position="355"/>
    </location>
</feature>